<dbReference type="FunFam" id="3.40.50.300:FF:000016">
    <property type="entry name" value="Oligopeptide ABC transporter ATP-binding component"/>
    <property type="match status" value="1"/>
</dbReference>
<dbReference type="AlphaFoldDB" id="A0A7Y9GMY2"/>
<name>A0A7Y9GMY2_9MICO</name>
<dbReference type="SMART" id="SM00382">
    <property type="entry name" value="AAA"/>
    <property type="match status" value="1"/>
</dbReference>
<dbReference type="GO" id="GO:0015833">
    <property type="term" value="P:peptide transport"/>
    <property type="evidence" value="ECO:0007669"/>
    <property type="project" value="InterPro"/>
</dbReference>
<dbReference type="Proteomes" id="UP000576969">
    <property type="component" value="Unassembled WGS sequence"/>
</dbReference>
<evidence type="ECO:0000256" key="2">
    <source>
        <dbReference type="ARBA" id="ARBA00022448"/>
    </source>
</evidence>
<dbReference type="InterPro" id="IPR003439">
    <property type="entry name" value="ABC_transporter-like_ATP-bd"/>
</dbReference>
<dbReference type="GO" id="GO:0055085">
    <property type="term" value="P:transmembrane transport"/>
    <property type="evidence" value="ECO:0007669"/>
    <property type="project" value="UniProtKB-ARBA"/>
</dbReference>
<dbReference type="InterPro" id="IPR017871">
    <property type="entry name" value="ABC_transporter-like_CS"/>
</dbReference>
<evidence type="ECO:0000259" key="6">
    <source>
        <dbReference type="PROSITE" id="PS50893"/>
    </source>
</evidence>
<proteinExistence type="inferred from homology"/>
<sequence length="412" mass="44448">MTTIETTRPQPASAVPEPILSVQNLVQEFVTRGPGGVKAGVVHAVSDVSFDLFPGETLGIVGETGSGKSTLARAIIGVDRPKSGVVRFLGRDLMGLSKRDLKRARKDIQMVYQDPFGSLNPRWRVEDVVAEPLLGHTSMGRHERRERVRELLDLVGLNPDTYARRRPMELSGGQAQRVAIARAIALNPALVICDEAISSLDVLIQAQVLNLFEKLRSELGLSYLFIAHDLATVKQISDRVAVMHLGQLAEIGPAEEIYRAPRHPYTKALLDSIPGLDPETGIAKRPVPLSGEPPSPLNPPSGCRFRTRCPRAQELCAEVEPRLAEHERGHFVACHFPLEDPAAFSVESLRGSIRSTGSAAPVVAPDEGAPGPAGVDIDADEPSPDAPDVPRAPDEPLLLGQTGEARRGTDLL</sequence>
<dbReference type="RefSeq" id="WP_343048670.1">
    <property type="nucleotide sequence ID" value="NZ_JACCBV010000001.1"/>
</dbReference>
<dbReference type="PANTHER" id="PTHR43776:SF7">
    <property type="entry name" value="D,D-DIPEPTIDE TRANSPORT ATP-BINDING PROTEIN DDPF-RELATED"/>
    <property type="match status" value="1"/>
</dbReference>
<dbReference type="PROSITE" id="PS00211">
    <property type="entry name" value="ABC_TRANSPORTER_1"/>
    <property type="match status" value="1"/>
</dbReference>
<keyword evidence="4 7" id="KW-0067">ATP-binding</keyword>
<comment type="caution">
    <text evidence="7">The sequence shown here is derived from an EMBL/GenBank/DDBJ whole genome shotgun (WGS) entry which is preliminary data.</text>
</comment>
<dbReference type="SUPFAM" id="SSF52540">
    <property type="entry name" value="P-loop containing nucleoside triphosphate hydrolases"/>
    <property type="match status" value="1"/>
</dbReference>
<dbReference type="InterPro" id="IPR013563">
    <property type="entry name" value="Oligopep_ABC_C"/>
</dbReference>
<dbReference type="InterPro" id="IPR003593">
    <property type="entry name" value="AAA+_ATPase"/>
</dbReference>
<dbReference type="Pfam" id="PF08352">
    <property type="entry name" value="oligo_HPY"/>
    <property type="match status" value="1"/>
</dbReference>
<comment type="similarity">
    <text evidence="1">Belongs to the ABC transporter superfamily.</text>
</comment>
<feature type="domain" description="ABC transporter" evidence="6">
    <location>
        <begin position="20"/>
        <end position="270"/>
    </location>
</feature>
<evidence type="ECO:0000256" key="3">
    <source>
        <dbReference type="ARBA" id="ARBA00022741"/>
    </source>
</evidence>
<dbReference type="InterPro" id="IPR050319">
    <property type="entry name" value="ABC_transp_ATP-bind"/>
</dbReference>
<evidence type="ECO:0000256" key="1">
    <source>
        <dbReference type="ARBA" id="ARBA00005417"/>
    </source>
</evidence>
<keyword evidence="2" id="KW-0813">Transport</keyword>
<dbReference type="Pfam" id="PF00005">
    <property type="entry name" value="ABC_tran"/>
    <property type="match status" value="1"/>
</dbReference>
<organism evidence="7 8">
    <name type="scientific">Microbacterium immunditiarum</name>
    <dbReference type="NCBI Taxonomy" id="337480"/>
    <lineage>
        <taxon>Bacteria</taxon>
        <taxon>Bacillati</taxon>
        <taxon>Actinomycetota</taxon>
        <taxon>Actinomycetes</taxon>
        <taxon>Micrococcales</taxon>
        <taxon>Microbacteriaceae</taxon>
        <taxon>Microbacterium</taxon>
    </lineage>
</organism>
<evidence type="ECO:0000256" key="5">
    <source>
        <dbReference type="SAM" id="MobiDB-lite"/>
    </source>
</evidence>
<keyword evidence="3" id="KW-0547">Nucleotide-binding</keyword>
<dbReference type="GO" id="GO:0016887">
    <property type="term" value="F:ATP hydrolysis activity"/>
    <property type="evidence" value="ECO:0007669"/>
    <property type="project" value="InterPro"/>
</dbReference>
<accession>A0A7Y9GMY2</accession>
<gene>
    <name evidence="7" type="ORF">BJ991_001390</name>
</gene>
<feature type="region of interest" description="Disordered" evidence="5">
    <location>
        <begin position="357"/>
        <end position="412"/>
    </location>
</feature>
<dbReference type="PROSITE" id="PS50893">
    <property type="entry name" value="ABC_TRANSPORTER_2"/>
    <property type="match status" value="1"/>
</dbReference>
<evidence type="ECO:0000313" key="8">
    <source>
        <dbReference type="Proteomes" id="UP000576969"/>
    </source>
</evidence>
<dbReference type="CDD" id="cd03257">
    <property type="entry name" value="ABC_NikE_OppD_transporters"/>
    <property type="match status" value="1"/>
</dbReference>
<dbReference type="Gene3D" id="3.40.50.300">
    <property type="entry name" value="P-loop containing nucleotide triphosphate hydrolases"/>
    <property type="match status" value="1"/>
</dbReference>
<dbReference type="PANTHER" id="PTHR43776">
    <property type="entry name" value="TRANSPORT ATP-BINDING PROTEIN"/>
    <property type="match status" value="1"/>
</dbReference>
<evidence type="ECO:0000313" key="7">
    <source>
        <dbReference type="EMBL" id="NYE19362.1"/>
    </source>
</evidence>
<reference evidence="7 8" key="1">
    <citation type="submission" date="2020-07" db="EMBL/GenBank/DDBJ databases">
        <title>Sequencing the genomes of 1000 actinobacteria strains.</title>
        <authorList>
            <person name="Klenk H.-P."/>
        </authorList>
    </citation>
    <scope>NUCLEOTIDE SEQUENCE [LARGE SCALE GENOMIC DNA]</scope>
    <source>
        <strain evidence="7 8">DSM 24662</strain>
    </source>
</reference>
<evidence type="ECO:0000256" key="4">
    <source>
        <dbReference type="ARBA" id="ARBA00022840"/>
    </source>
</evidence>
<protein>
    <submittedName>
        <fullName evidence="7">Oligopeptide transport system ATP-binding protein</fullName>
    </submittedName>
</protein>
<dbReference type="NCBIfam" id="TIGR01727">
    <property type="entry name" value="oligo_HPY"/>
    <property type="match status" value="1"/>
</dbReference>
<dbReference type="EMBL" id="JACCBV010000001">
    <property type="protein sequence ID" value="NYE19362.1"/>
    <property type="molecule type" value="Genomic_DNA"/>
</dbReference>
<dbReference type="GO" id="GO:0005524">
    <property type="term" value="F:ATP binding"/>
    <property type="evidence" value="ECO:0007669"/>
    <property type="project" value="UniProtKB-KW"/>
</dbReference>
<keyword evidence="8" id="KW-1185">Reference proteome</keyword>
<dbReference type="InterPro" id="IPR027417">
    <property type="entry name" value="P-loop_NTPase"/>
</dbReference>